<dbReference type="Proteomes" id="UP000694427">
    <property type="component" value="Unplaced"/>
</dbReference>
<evidence type="ECO:0000313" key="4">
    <source>
        <dbReference type="Proteomes" id="UP000694427"/>
    </source>
</evidence>
<dbReference type="InterPro" id="IPR007110">
    <property type="entry name" value="Ig-like_dom"/>
</dbReference>
<evidence type="ECO:0000256" key="1">
    <source>
        <dbReference type="SAM" id="SignalP"/>
    </source>
</evidence>
<reference evidence="3" key="1">
    <citation type="submission" date="2025-08" db="UniProtKB">
        <authorList>
            <consortium name="Ensembl"/>
        </authorList>
    </citation>
    <scope>IDENTIFICATION</scope>
</reference>
<keyword evidence="1" id="KW-0732">Signal</keyword>
<reference evidence="3" key="2">
    <citation type="submission" date="2025-09" db="UniProtKB">
        <authorList>
            <consortium name="Ensembl"/>
        </authorList>
    </citation>
    <scope>IDENTIFICATION</scope>
</reference>
<sequence length="342" mass="37432">MFHMFVLFCLCWQHLICVFGSELNEIQSVSVMEGESVTLNTDVTEIHKHDDILWKYGAEKSLIAKINQEAGIFSTYDGPDGRFRDRLKLDNQTGSLTITNITTQHAGLYEVKIVAAKLSSKTFSVSVYGVFGESVSVTEGQSVTLNTDLTEIPDEDLLWKFGAENSLIAEINRAAGISSTYDVPYSGFRDRLKLDNQTGSLTITNITTQHAGLYKLQISGAKLTSKTFNVSVYARLPVPIISRDCSSSSSSSSQQNCSLVCSLVNVGHVTLSWYKGNSLLSSISVSDLSISLSLPLEVEYQDNNTYSCVLNNPISNQTQHLDITQLCHTCAGTAELILVDVG</sequence>
<dbReference type="InterPro" id="IPR003599">
    <property type="entry name" value="Ig_sub"/>
</dbReference>
<accession>A0A8C1KRN9</accession>
<feature type="domain" description="Ig-like" evidence="2">
    <location>
        <begin position="239"/>
        <end position="324"/>
    </location>
</feature>
<keyword evidence="4" id="KW-1185">Reference proteome</keyword>
<evidence type="ECO:0000259" key="2">
    <source>
        <dbReference type="PROSITE" id="PS50835"/>
    </source>
</evidence>
<dbReference type="Gene3D" id="2.60.40.10">
    <property type="entry name" value="Immunoglobulins"/>
    <property type="match status" value="3"/>
</dbReference>
<dbReference type="CDD" id="cd00096">
    <property type="entry name" value="Ig"/>
    <property type="match status" value="1"/>
</dbReference>
<dbReference type="InterPro" id="IPR036179">
    <property type="entry name" value="Ig-like_dom_sf"/>
</dbReference>
<feature type="chain" id="PRO_5034014601" description="Ig-like domain-containing protein" evidence="1">
    <location>
        <begin position="21"/>
        <end position="342"/>
    </location>
</feature>
<evidence type="ECO:0000313" key="3">
    <source>
        <dbReference type="Ensembl" id="ENSCCRP00010051385.1"/>
    </source>
</evidence>
<dbReference type="PROSITE" id="PS50835">
    <property type="entry name" value="IG_LIKE"/>
    <property type="match status" value="1"/>
</dbReference>
<dbReference type="PANTHER" id="PTHR21063:SF4">
    <property type="entry name" value="CD48 ANTIGEN-RELATED"/>
    <property type="match status" value="1"/>
</dbReference>
<dbReference type="InterPro" id="IPR013783">
    <property type="entry name" value="Ig-like_fold"/>
</dbReference>
<dbReference type="AlphaFoldDB" id="A0A8C1KRN9"/>
<dbReference type="FunFam" id="2.60.40.10:FF:002431">
    <property type="entry name" value="Si:ch211-222k6.3"/>
    <property type="match status" value="2"/>
</dbReference>
<dbReference type="SMART" id="SM00409">
    <property type="entry name" value="IG"/>
    <property type="match status" value="2"/>
</dbReference>
<proteinExistence type="predicted"/>
<dbReference type="Ensembl" id="ENSCCRT00010056322.1">
    <property type="protein sequence ID" value="ENSCCRP00010051385.1"/>
    <property type="gene ID" value="ENSCCRG00010021797.1"/>
</dbReference>
<dbReference type="PANTHER" id="PTHR21063">
    <property type="entry name" value="LFA-3"/>
    <property type="match status" value="1"/>
</dbReference>
<name>A0A8C1KRN9_CYPCA</name>
<protein>
    <recommendedName>
        <fullName evidence="2">Ig-like domain-containing protein</fullName>
    </recommendedName>
</protein>
<feature type="signal peptide" evidence="1">
    <location>
        <begin position="1"/>
        <end position="20"/>
    </location>
</feature>
<dbReference type="SUPFAM" id="SSF48726">
    <property type="entry name" value="Immunoglobulin"/>
    <property type="match status" value="3"/>
</dbReference>
<dbReference type="Pfam" id="PF07686">
    <property type="entry name" value="V-set"/>
    <property type="match status" value="2"/>
</dbReference>
<dbReference type="InterPro" id="IPR013106">
    <property type="entry name" value="Ig_V-set"/>
</dbReference>
<organism evidence="3 4">
    <name type="scientific">Cyprinus carpio</name>
    <name type="common">Common carp</name>
    <dbReference type="NCBI Taxonomy" id="7962"/>
    <lineage>
        <taxon>Eukaryota</taxon>
        <taxon>Metazoa</taxon>
        <taxon>Chordata</taxon>
        <taxon>Craniata</taxon>
        <taxon>Vertebrata</taxon>
        <taxon>Euteleostomi</taxon>
        <taxon>Actinopterygii</taxon>
        <taxon>Neopterygii</taxon>
        <taxon>Teleostei</taxon>
        <taxon>Ostariophysi</taxon>
        <taxon>Cypriniformes</taxon>
        <taxon>Cyprinidae</taxon>
        <taxon>Cyprininae</taxon>
        <taxon>Cyprinus</taxon>
    </lineage>
</organism>